<dbReference type="Proteomes" id="UP000297739">
    <property type="component" value="Unassembled WGS sequence"/>
</dbReference>
<evidence type="ECO:0000313" key="3">
    <source>
        <dbReference type="Proteomes" id="UP000297739"/>
    </source>
</evidence>
<evidence type="ECO:0000313" key="2">
    <source>
        <dbReference type="EMBL" id="TGE14969.1"/>
    </source>
</evidence>
<gene>
    <name evidence="2" type="ORF">E5J99_13755</name>
</gene>
<comment type="caution">
    <text evidence="2">The sequence shown here is derived from an EMBL/GenBank/DDBJ whole genome shotgun (WGS) entry which is preliminary data.</text>
</comment>
<protein>
    <submittedName>
        <fullName evidence="2">Transposase</fullName>
    </submittedName>
</protein>
<dbReference type="AlphaFoldDB" id="A0A4Z0PI57"/>
<evidence type="ECO:0000259" key="1">
    <source>
        <dbReference type="Pfam" id="PF13340"/>
    </source>
</evidence>
<reference evidence="2 3" key="1">
    <citation type="submission" date="2019-04" db="EMBL/GenBank/DDBJ databases">
        <authorList>
            <person name="Feng G."/>
            <person name="Zhang J."/>
            <person name="Zhu H."/>
        </authorList>
    </citation>
    <scope>NUCLEOTIDE SEQUENCE [LARGE SCALE GENOMIC DNA]</scope>
    <source>
        <strain evidence="2 3">JCM 17223</strain>
    </source>
</reference>
<accession>A0A4Z0PI57</accession>
<dbReference type="PANTHER" id="PTHR30007:SF0">
    <property type="entry name" value="TRANSPOSASE"/>
    <property type="match status" value="1"/>
</dbReference>
<proteinExistence type="predicted"/>
<organism evidence="2 3">
    <name type="scientific">Hymenobacter elongatus</name>
    <dbReference type="NCBI Taxonomy" id="877208"/>
    <lineage>
        <taxon>Bacteria</taxon>
        <taxon>Pseudomonadati</taxon>
        <taxon>Bacteroidota</taxon>
        <taxon>Cytophagia</taxon>
        <taxon>Cytophagales</taxon>
        <taxon>Hymenobacteraceae</taxon>
        <taxon>Hymenobacter</taxon>
    </lineage>
</organism>
<dbReference type="OrthoDB" id="1270539at2"/>
<dbReference type="EMBL" id="SRLD01000027">
    <property type="protein sequence ID" value="TGE14969.1"/>
    <property type="molecule type" value="Genomic_DNA"/>
</dbReference>
<dbReference type="RefSeq" id="WP_135498394.1">
    <property type="nucleotide sequence ID" value="NZ_SRLD01000027.1"/>
</dbReference>
<dbReference type="InterPro" id="IPR025161">
    <property type="entry name" value="IS402-like_dom"/>
</dbReference>
<keyword evidence="3" id="KW-1185">Reference proteome</keyword>
<dbReference type="Pfam" id="PF13340">
    <property type="entry name" value="DUF4096"/>
    <property type="match status" value="1"/>
</dbReference>
<feature type="domain" description="Insertion element IS402-like" evidence="1">
    <location>
        <begin position="10"/>
        <end position="85"/>
    </location>
</feature>
<dbReference type="PANTHER" id="PTHR30007">
    <property type="entry name" value="PHP DOMAIN PROTEIN"/>
    <property type="match status" value="1"/>
</dbReference>
<sequence>MERERYTTDLTDEQWAQVHSVLPGARNGRGGRPRRWPVRAVWDALFYQARNGCSRRNLPHDLPPWNVVWGSFRRWRANGTLAQVHEALRASVRRHAGKAPQPTAAILGSQAVRTAGKRGAVRATTRAKA</sequence>
<name>A0A4Z0PI57_9BACT</name>